<dbReference type="EMBL" id="OX459952">
    <property type="protein sequence ID" value="CAI9158206.1"/>
    <property type="molecule type" value="Genomic_DNA"/>
</dbReference>
<proteinExistence type="predicted"/>
<name>A0ABN8YEC4_RANTA</name>
<dbReference type="Proteomes" id="UP001176941">
    <property type="component" value="Chromosome 16"/>
</dbReference>
<evidence type="ECO:0000313" key="3">
    <source>
        <dbReference type="Proteomes" id="UP001176941"/>
    </source>
</evidence>
<gene>
    <name evidence="2" type="ORF">MRATA1EN1_LOCUS7168</name>
</gene>
<keyword evidence="3" id="KW-1185">Reference proteome</keyword>
<feature type="compositionally biased region" description="Basic residues" evidence="1">
    <location>
        <begin position="177"/>
        <end position="188"/>
    </location>
</feature>
<protein>
    <submittedName>
        <fullName evidence="2">Uncharacterized protein</fullName>
    </submittedName>
</protein>
<evidence type="ECO:0000256" key="1">
    <source>
        <dbReference type="SAM" id="MobiDB-lite"/>
    </source>
</evidence>
<feature type="compositionally biased region" description="Low complexity" evidence="1">
    <location>
        <begin position="120"/>
        <end position="133"/>
    </location>
</feature>
<feature type="region of interest" description="Disordered" evidence="1">
    <location>
        <begin position="109"/>
        <end position="220"/>
    </location>
</feature>
<sequence length="324" mass="33939">MTGWALRPWPRSAPRWPALWTPAVALRPFARGALPDLRSLSRFHPPARRRSPVQARRVEPDRIAPLLPSGAPCAGPGGGVASEHLGALKWGASPSSARGRGVRAPVRLRLGFPGDSRPPSLRLSGRARAAALSEEGRSARAPLWLPQPESPPCPVRGNGGRGPGETDGETDSGPHTSKSRARVRRRRTLPPPPAPTVGAGPAARNLPVPSPGSRARAAGAAQGLGMVRALERRPAAPGTAPAAPQSLAAVGRSCLADACFRTPTCLVSRQLRAAAVQVKAARVWGQIRVPPPSPLQPFWEDRFPQPLLVLVRGGSVPALSLGGI</sequence>
<evidence type="ECO:0000313" key="2">
    <source>
        <dbReference type="EMBL" id="CAI9158206.1"/>
    </source>
</evidence>
<reference evidence="2" key="1">
    <citation type="submission" date="2023-04" db="EMBL/GenBank/DDBJ databases">
        <authorList>
            <consortium name="ELIXIR-Norway"/>
        </authorList>
    </citation>
    <scope>NUCLEOTIDE SEQUENCE [LARGE SCALE GENOMIC DNA]</scope>
</reference>
<organism evidence="2 3">
    <name type="scientific">Rangifer tarandus platyrhynchus</name>
    <name type="common">Svalbard reindeer</name>
    <dbReference type="NCBI Taxonomy" id="3082113"/>
    <lineage>
        <taxon>Eukaryota</taxon>
        <taxon>Metazoa</taxon>
        <taxon>Chordata</taxon>
        <taxon>Craniata</taxon>
        <taxon>Vertebrata</taxon>
        <taxon>Euteleostomi</taxon>
        <taxon>Mammalia</taxon>
        <taxon>Eutheria</taxon>
        <taxon>Laurasiatheria</taxon>
        <taxon>Artiodactyla</taxon>
        <taxon>Ruminantia</taxon>
        <taxon>Pecora</taxon>
        <taxon>Cervidae</taxon>
        <taxon>Odocoileinae</taxon>
        <taxon>Rangifer</taxon>
    </lineage>
</organism>
<feature type="compositionally biased region" description="Low complexity" evidence="1">
    <location>
        <begin position="211"/>
        <end position="220"/>
    </location>
</feature>
<accession>A0ABN8YEC4</accession>